<evidence type="ECO:0000313" key="1">
    <source>
        <dbReference type="EMBL" id="KFB70215.1"/>
    </source>
</evidence>
<protein>
    <submittedName>
        <fullName evidence="1">Uncharacterized protein</fullName>
    </submittedName>
</protein>
<sequence length="138" mass="15380">MVEVLQTSQNLRDVVARLGVKNNMRNIDFANVHLGVLDNSHRLPPKTRLFVLFGNGNYNAFGLRVTAFQTRAKIISAAGLMTRSGTKISTHLSSEARIAMFSPQITLRLSILHRSEIRPIPCYCWDEGVSVTHYVPSG</sequence>
<dbReference type="Proteomes" id="UP000019812">
    <property type="component" value="Unassembled WGS sequence"/>
</dbReference>
<dbReference type="AlphaFoldDB" id="A0A084Y671"/>
<dbReference type="STRING" id="1457154.CAPSK01_000023"/>
<comment type="caution">
    <text evidence="1">The sequence shown here is derived from an EMBL/GenBank/DDBJ whole genome shotgun (WGS) entry which is preliminary data.</text>
</comment>
<reference evidence="1 2" key="1">
    <citation type="submission" date="2014-07" db="EMBL/GenBank/DDBJ databases">
        <title>Expanding our view of genomic diversity in Candidatus Accumulibacter clades.</title>
        <authorList>
            <person name="Skennerton C.T."/>
            <person name="Barr J.J."/>
            <person name="Slater F.R."/>
            <person name="Bond P.L."/>
            <person name="Tyson G.W."/>
        </authorList>
    </citation>
    <scope>NUCLEOTIDE SEQUENCE [LARGE SCALE GENOMIC DNA]</scope>
    <source>
        <strain evidence="2">SK-01</strain>
    </source>
</reference>
<organism evidence="1 2">
    <name type="scientific">Candidatus Accumulibacter vicinus</name>
    <dbReference type="NCBI Taxonomy" id="2954382"/>
    <lineage>
        <taxon>Bacteria</taxon>
        <taxon>Pseudomonadati</taxon>
        <taxon>Pseudomonadota</taxon>
        <taxon>Betaproteobacteria</taxon>
        <taxon>Candidatus Accumulibacter</taxon>
    </lineage>
</organism>
<evidence type="ECO:0000313" key="2">
    <source>
        <dbReference type="Proteomes" id="UP000019812"/>
    </source>
</evidence>
<name>A0A084Y671_9PROT</name>
<accession>A0A084Y671</accession>
<dbReference type="EMBL" id="JDSS02000001">
    <property type="protein sequence ID" value="KFB70215.1"/>
    <property type="molecule type" value="Genomic_DNA"/>
</dbReference>
<gene>
    <name evidence="1" type="ORF">CAPSK01_000023</name>
</gene>
<proteinExistence type="predicted"/>